<evidence type="ECO:0000256" key="1">
    <source>
        <dbReference type="SAM" id="Phobius"/>
    </source>
</evidence>
<sequence>MKKADFTYHLHLIKTEALTQGVFLDYDDGVLELKTFYLLRREMIFELAVLLIPPVILWYETGFSTLFQILSLMWLVGRFNGLKYAFYVRSGLLIDTADNNIKVLGRKPNLVKYLYNFSDIQHFRVKRRSYAESAWRDVVFLQVKDGSIVEIVEIPNTEVARNLSRFLNKLVHIKNP</sequence>
<keyword evidence="1" id="KW-0472">Membrane</keyword>
<dbReference type="Proteomes" id="UP000009080">
    <property type="component" value="Chromosome"/>
</dbReference>
<feature type="transmembrane region" description="Helical" evidence="1">
    <location>
        <begin position="43"/>
        <end position="59"/>
    </location>
</feature>
<evidence type="ECO:0000313" key="2">
    <source>
        <dbReference type="EMBL" id="ACR13613.1"/>
    </source>
</evidence>
<dbReference type="AlphaFoldDB" id="C5BJ58"/>
<dbReference type="RefSeq" id="WP_015819727.1">
    <property type="nucleotide sequence ID" value="NC_012997.1"/>
</dbReference>
<keyword evidence="1" id="KW-1133">Transmembrane helix</keyword>
<accession>C5BJ58</accession>
<dbReference type="HOGENOM" id="CLU_1524409_0_0_6"/>
<evidence type="ECO:0000313" key="3">
    <source>
        <dbReference type="Proteomes" id="UP000009080"/>
    </source>
</evidence>
<gene>
    <name evidence="2" type="ordered locus">TERTU_4466</name>
</gene>
<dbReference type="STRING" id="377629.TERTU_4466"/>
<keyword evidence="1" id="KW-0812">Transmembrane</keyword>
<keyword evidence="3" id="KW-1185">Reference proteome</keyword>
<organism evidence="2 3">
    <name type="scientific">Teredinibacter turnerae (strain ATCC 39867 / T7901)</name>
    <dbReference type="NCBI Taxonomy" id="377629"/>
    <lineage>
        <taxon>Bacteria</taxon>
        <taxon>Pseudomonadati</taxon>
        <taxon>Pseudomonadota</taxon>
        <taxon>Gammaproteobacteria</taxon>
        <taxon>Cellvibrionales</taxon>
        <taxon>Cellvibrionaceae</taxon>
        <taxon>Teredinibacter</taxon>
    </lineage>
</organism>
<reference evidence="2 3" key="1">
    <citation type="journal article" date="2009" name="PLoS ONE">
        <title>The complete genome of Teredinibacter turnerae T7901: an intracellular endosymbiont of marine wood-boring bivalves (shipworms).</title>
        <authorList>
            <person name="Yang J.C."/>
            <person name="Madupu R."/>
            <person name="Durkin A.S."/>
            <person name="Ekborg N.A."/>
            <person name="Pedamallu C.S."/>
            <person name="Hostetler J.B."/>
            <person name="Radune D."/>
            <person name="Toms B.S."/>
            <person name="Henrissat B."/>
            <person name="Coutinho P.M."/>
            <person name="Schwarz S."/>
            <person name="Field L."/>
            <person name="Trindade-Silva A.E."/>
            <person name="Soares C.A.G."/>
            <person name="Elshahawi S."/>
            <person name="Hanora A."/>
            <person name="Schmidt E.W."/>
            <person name="Haygood M.G."/>
            <person name="Posfai J."/>
            <person name="Benner J."/>
            <person name="Madinger C."/>
            <person name="Nove J."/>
            <person name="Anton B."/>
            <person name="Chaudhary K."/>
            <person name="Foster J."/>
            <person name="Holman A."/>
            <person name="Kumar S."/>
            <person name="Lessard P.A."/>
            <person name="Luyten Y.A."/>
            <person name="Slatko B."/>
            <person name="Wood N."/>
            <person name="Wu B."/>
            <person name="Teplitski M."/>
            <person name="Mougous J.D."/>
            <person name="Ward N."/>
            <person name="Eisen J.A."/>
            <person name="Badger J.H."/>
            <person name="Distel D.L."/>
        </authorList>
    </citation>
    <scope>NUCLEOTIDE SEQUENCE [LARGE SCALE GENOMIC DNA]</scope>
    <source>
        <strain evidence="3">ATCC 39867 / T7901</strain>
    </source>
</reference>
<dbReference type="KEGG" id="ttu:TERTU_4466"/>
<dbReference type="EMBL" id="CP001614">
    <property type="protein sequence ID" value="ACR13613.1"/>
    <property type="molecule type" value="Genomic_DNA"/>
</dbReference>
<proteinExistence type="predicted"/>
<name>C5BJ58_TERTT</name>
<protein>
    <submittedName>
        <fullName evidence="2">Uncharacterized protein</fullName>
    </submittedName>
</protein>